<keyword evidence="1" id="KW-0472">Membrane</keyword>
<dbReference type="EMBL" id="LOMY01000087">
    <property type="protein sequence ID" value="OCQ52467.1"/>
    <property type="molecule type" value="Genomic_DNA"/>
</dbReference>
<protein>
    <submittedName>
        <fullName evidence="2">Uncharacterized protein</fullName>
    </submittedName>
</protein>
<sequence length="72" mass="8553">MNFKMLESSDIKTFKFNNIIVFQTCTLKCLEYIPEFLFMLDVVYLFPSAGVFVFLPPDNKKKGNNNFLRIYR</sequence>
<comment type="caution">
    <text evidence="2">The sequence shown here is derived from an EMBL/GenBank/DDBJ whole genome shotgun (WGS) entry which is preliminary data.</text>
</comment>
<keyword evidence="1" id="KW-1133">Transmembrane helix</keyword>
<name>A0A1C0U3G9_9GAMM</name>
<reference evidence="2 3" key="1">
    <citation type="submission" date="2015-12" db="EMBL/GenBank/DDBJ databases">
        <title>Genome comparisons provide insights into the role of secondary metabolites in the pathogenic phase of the Photorhabdus life cycle.</title>
        <authorList>
            <person name="Tobias N.J."/>
            <person name="Mishra B."/>
            <person name="Gupta D.K."/>
            <person name="Thines M."/>
            <person name="Stinear T.P."/>
            <person name="Bode H.B."/>
        </authorList>
    </citation>
    <scope>NUCLEOTIDE SEQUENCE [LARGE SCALE GENOMIC DNA]</scope>
    <source>
        <strain evidence="2 3">PB68.1</strain>
    </source>
</reference>
<accession>A0A1C0U3G9</accession>
<keyword evidence="3" id="KW-1185">Reference proteome</keyword>
<organism evidence="2 3">
    <name type="scientific">Photorhabdus australis subsp. thailandensis</name>
    <dbReference type="NCBI Taxonomy" id="2805096"/>
    <lineage>
        <taxon>Bacteria</taxon>
        <taxon>Pseudomonadati</taxon>
        <taxon>Pseudomonadota</taxon>
        <taxon>Gammaproteobacteria</taxon>
        <taxon>Enterobacterales</taxon>
        <taxon>Morganellaceae</taxon>
        <taxon>Photorhabdus</taxon>
    </lineage>
</organism>
<dbReference type="AlphaFoldDB" id="A0A1C0U3G9"/>
<keyword evidence="1" id="KW-0812">Transmembrane</keyword>
<dbReference type="STRING" id="286156.Ppb6_02541"/>
<evidence type="ECO:0000256" key="1">
    <source>
        <dbReference type="SAM" id="Phobius"/>
    </source>
</evidence>
<proteinExistence type="predicted"/>
<evidence type="ECO:0000313" key="3">
    <source>
        <dbReference type="Proteomes" id="UP000093476"/>
    </source>
</evidence>
<dbReference type="Proteomes" id="UP000093476">
    <property type="component" value="Unassembled WGS sequence"/>
</dbReference>
<feature type="transmembrane region" description="Helical" evidence="1">
    <location>
        <begin position="36"/>
        <end position="55"/>
    </location>
</feature>
<evidence type="ECO:0000313" key="2">
    <source>
        <dbReference type="EMBL" id="OCQ52467.1"/>
    </source>
</evidence>
<gene>
    <name evidence="2" type="ORF">Ppb6_02541</name>
</gene>